<name>G4CHS5_9NEIS</name>
<comment type="caution">
    <text evidence="1">The sequence shown here is derived from an EMBL/GenBank/DDBJ whole genome shotgun (WGS) entry which is preliminary data.</text>
</comment>
<evidence type="ECO:0000313" key="2">
    <source>
        <dbReference type="Proteomes" id="UP000003019"/>
    </source>
</evidence>
<evidence type="ECO:0000313" key="1">
    <source>
        <dbReference type="EMBL" id="EGY52654.1"/>
    </source>
</evidence>
<dbReference type="AlphaFoldDB" id="G4CHS5"/>
<dbReference type="HOGENOM" id="CLU_3219089_0_0_4"/>
<dbReference type="Proteomes" id="UP000003019">
    <property type="component" value="Unassembled WGS sequence"/>
</dbReference>
<keyword evidence="2" id="KW-1185">Reference proteome</keyword>
<dbReference type="EMBL" id="AGAY01000043">
    <property type="protein sequence ID" value="EGY52654.1"/>
    <property type="molecule type" value="Genomic_DNA"/>
</dbReference>
<reference evidence="1 2" key="1">
    <citation type="submission" date="2011-05" db="EMBL/GenBank/DDBJ databases">
        <authorList>
            <person name="Muzny D."/>
            <person name="Qin X."/>
            <person name="Deng J."/>
            <person name="Jiang H."/>
            <person name="Liu Y."/>
            <person name="Qu J."/>
            <person name="Song X.-Z."/>
            <person name="Zhang L."/>
            <person name="Thornton R."/>
            <person name="Coyle M."/>
            <person name="Francisco L."/>
            <person name="Jackson L."/>
            <person name="Javaid M."/>
            <person name="Korchina V."/>
            <person name="Kovar C."/>
            <person name="Mata R."/>
            <person name="Mathew T."/>
            <person name="Ngo R."/>
            <person name="Nguyen L."/>
            <person name="Nguyen N."/>
            <person name="Okwuonu G."/>
            <person name="Ongeri F."/>
            <person name="Pham C."/>
            <person name="Simmons D."/>
            <person name="Wilczek-Boney K."/>
            <person name="Hale W."/>
            <person name="Jakkamsetti A."/>
            <person name="Pham P."/>
            <person name="Ruth R."/>
            <person name="San Lucas F."/>
            <person name="Warren J."/>
            <person name="Zhang J."/>
            <person name="Zhao Z."/>
            <person name="Zhou C."/>
            <person name="Zhu D."/>
            <person name="Lee S."/>
            <person name="Bess C."/>
            <person name="Blankenburg K."/>
            <person name="Forbes L."/>
            <person name="Fu Q."/>
            <person name="Gubbala S."/>
            <person name="Hirani K."/>
            <person name="Jayaseelan J.C."/>
            <person name="Lara F."/>
            <person name="Munidasa M."/>
            <person name="Palculict T."/>
            <person name="Patil S."/>
            <person name="Pu L.-L."/>
            <person name="Saada N."/>
            <person name="Tang L."/>
            <person name="Weissenberger G."/>
            <person name="Zhu Y."/>
            <person name="Hemphill L."/>
            <person name="Shang Y."/>
            <person name="Youmans B."/>
            <person name="Ayvaz T."/>
            <person name="Ross M."/>
            <person name="Santibanez J."/>
            <person name="Aqrawi P."/>
            <person name="Gross S."/>
            <person name="Joshi V."/>
            <person name="Fowler G."/>
            <person name="Nazareth L."/>
            <person name="Reid J."/>
            <person name="Worley K."/>
            <person name="Petrosino J."/>
            <person name="Highlander S."/>
            <person name="Gibbs R."/>
        </authorList>
    </citation>
    <scope>NUCLEOTIDE SEQUENCE [LARGE SCALE GENOMIC DNA]</scope>
    <source>
        <strain evidence="1 2">871</strain>
    </source>
</reference>
<proteinExistence type="predicted"/>
<sequence length="44" mass="4475">MPGGATAARCSPLDAPAGRWSEAAGDKQAFTLLSAVCKSSLAYF</sequence>
<protein>
    <submittedName>
        <fullName evidence="1">Uncharacterized protein</fullName>
    </submittedName>
</protein>
<gene>
    <name evidence="1" type="ORF">HMPREF9371_1164</name>
</gene>
<organism evidence="1 2">
    <name type="scientific">Neisseria shayeganii 871</name>
    <dbReference type="NCBI Taxonomy" id="1032488"/>
    <lineage>
        <taxon>Bacteria</taxon>
        <taxon>Pseudomonadati</taxon>
        <taxon>Pseudomonadota</taxon>
        <taxon>Betaproteobacteria</taxon>
        <taxon>Neisseriales</taxon>
        <taxon>Neisseriaceae</taxon>
        <taxon>Neisseria</taxon>
    </lineage>
</organism>
<accession>G4CHS5</accession>